<organism evidence="1 2">
    <name type="scientific">Spirosoma endbachense</name>
    <dbReference type="NCBI Taxonomy" id="2666025"/>
    <lineage>
        <taxon>Bacteria</taxon>
        <taxon>Pseudomonadati</taxon>
        <taxon>Bacteroidota</taxon>
        <taxon>Cytophagia</taxon>
        <taxon>Cytophagales</taxon>
        <taxon>Cytophagaceae</taxon>
        <taxon>Spirosoma</taxon>
    </lineage>
</organism>
<keyword evidence="1" id="KW-0808">Transferase</keyword>
<dbReference type="Pfam" id="PF13692">
    <property type="entry name" value="Glyco_trans_1_4"/>
    <property type="match status" value="1"/>
</dbReference>
<dbReference type="GO" id="GO:0016740">
    <property type="term" value="F:transferase activity"/>
    <property type="evidence" value="ECO:0007669"/>
    <property type="project" value="UniProtKB-KW"/>
</dbReference>
<accession>A0A6P1VQH2</accession>
<dbReference type="Gene3D" id="3.40.50.11010">
    <property type="match status" value="1"/>
</dbReference>
<protein>
    <submittedName>
        <fullName evidence="1">Glycosyltransferase</fullName>
    </submittedName>
</protein>
<dbReference type="AlphaFoldDB" id="A0A6P1VQH2"/>
<dbReference type="SUPFAM" id="SSF53756">
    <property type="entry name" value="UDP-Glycosyltransferase/glycogen phosphorylase"/>
    <property type="match status" value="1"/>
</dbReference>
<proteinExistence type="predicted"/>
<dbReference type="PANTHER" id="PTHR12526:SF630">
    <property type="entry name" value="GLYCOSYLTRANSFERASE"/>
    <property type="match status" value="1"/>
</dbReference>
<gene>
    <name evidence="1" type="ORF">GJR95_10120</name>
</gene>
<dbReference type="PANTHER" id="PTHR12526">
    <property type="entry name" value="GLYCOSYLTRANSFERASE"/>
    <property type="match status" value="1"/>
</dbReference>
<evidence type="ECO:0000313" key="2">
    <source>
        <dbReference type="Proteomes" id="UP000464577"/>
    </source>
</evidence>
<keyword evidence="2" id="KW-1185">Reference proteome</keyword>
<dbReference type="KEGG" id="senf:GJR95_10120"/>
<name>A0A6P1VQH2_9BACT</name>
<reference evidence="1 2" key="1">
    <citation type="submission" date="2019-11" db="EMBL/GenBank/DDBJ databases">
        <title>Spirosoma endbachense sp. nov., isolated from a natural salt meadow.</title>
        <authorList>
            <person name="Rojas J."/>
            <person name="Ambika Manirajan B."/>
            <person name="Ratering S."/>
            <person name="Suarez C."/>
            <person name="Geissler-Plaum R."/>
            <person name="Schnell S."/>
        </authorList>
    </citation>
    <scope>NUCLEOTIDE SEQUENCE [LARGE SCALE GENOMIC DNA]</scope>
    <source>
        <strain evidence="1 2">I-24</strain>
    </source>
</reference>
<sequence length="414" mass="47455">MSNPLKGVSAIPYQTSRPQHVFTDRSTQRLNNDSFERESPQPDFEHLLCFAHLRWNFVYQRPQHLLSRAARQCKVWYVEEPIWQDKLYLEIRSVAENLFVVVPHLPNDIDEQMACQLQRQLLNELIEQQQITNFISWYYTPMALPFTDHLHPTLVVYDCMDELSAFLGASSQLIEQEQRLLKRADLVFTGGYSLYEAKQKLHPNVYAFPSCIDYDHFAQARSSLAGAGFDDPIDQVAIQGPRIGYSGVVDERLDIALLTKLAQQQPEWQFIFLGPIVKIDPSTLPTGSNLHFLGMKNYKELPAYLSHWQVAMMPFAINEATRFISPTKTPEYLAAGLPVVSTPIQDVVRTYGGWDRVVIADSVSAFQQGIELALKKPLGSDEVALDQFLRKQSWDQTWRHMRRIVSEQVVSIGL</sequence>
<dbReference type="Proteomes" id="UP000464577">
    <property type="component" value="Chromosome"/>
</dbReference>
<dbReference type="EMBL" id="CP045997">
    <property type="protein sequence ID" value="QHV95343.1"/>
    <property type="molecule type" value="Genomic_DNA"/>
</dbReference>
<dbReference type="Gene3D" id="3.40.50.2000">
    <property type="entry name" value="Glycogen Phosphorylase B"/>
    <property type="match status" value="1"/>
</dbReference>
<dbReference type="RefSeq" id="WP_162385755.1">
    <property type="nucleotide sequence ID" value="NZ_CP045997.1"/>
</dbReference>
<evidence type="ECO:0000313" key="1">
    <source>
        <dbReference type="EMBL" id="QHV95343.1"/>
    </source>
</evidence>
<dbReference type="CDD" id="cd04950">
    <property type="entry name" value="GT4_TuaH-like"/>
    <property type="match status" value="1"/>
</dbReference>